<dbReference type="Proteomes" id="UP001548590">
    <property type="component" value="Unassembled WGS sequence"/>
</dbReference>
<dbReference type="SUPFAM" id="SSF53098">
    <property type="entry name" value="Ribonuclease H-like"/>
    <property type="match status" value="1"/>
</dbReference>
<dbReference type="Gene3D" id="3.30.420.10">
    <property type="entry name" value="Ribonuclease H-like superfamily/Ribonuclease H"/>
    <property type="match status" value="1"/>
</dbReference>
<name>A0ABV2CTF8_9RHOO</name>
<comment type="caution">
    <text evidence="1">The sequence shown here is derived from an EMBL/GenBank/DDBJ whole genome shotgun (WGS) entry which is preliminary data.</text>
</comment>
<sequence>MSVPPVRQGACGLLKVFLDCEFTDFIQIDLISIALVSEDGREFYAVRSDFLEQDCSDFVRAAVLPLLESDPSIRMSRETLSQRLHDWLASLPDFMIACDSHHDRDLFADALNYKPVAKFRGWINLNALPEDMKAVFHREAARYHDIPGSPWHHALHDARAHRAGWMGAKSADFSFGDVVDPRV</sequence>
<dbReference type="InterPro" id="IPR036397">
    <property type="entry name" value="RNaseH_sf"/>
</dbReference>
<keyword evidence="2" id="KW-1185">Reference proteome</keyword>
<organism evidence="1 2">
    <name type="scientific">Uliginosibacterium paludis</name>
    <dbReference type="NCBI Taxonomy" id="1615952"/>
    <lineage>
        <taxon>Bacteria</taxon>
        <taxon>Pseudomonadati</taxon>
        <taxon>Pseudomonadota</taxon>
        <taxon>Betaproteobacteria</taxon>
        <taxon>Rhodocyclales</taxon>
        <taxon>Zoogloeaceae</taxon>
        <taxon>Uliginosibacterium</taxon>
    </lineage>
</organism>
<dbReference type="InterPro" id="IPR012337">
    <property type="entry name" value="RNaseH-like_sf"/>
</dbReference>
<evidence type="ECO:0000313" key="1">
    <source>
        <dbReference type="EMBL" id="MET1491189.1"/>
    </source>
</evidence>
<proteinExistence type="predicted"/>
<protein>
    <submittedName>
        <fullName evidence="1">Uncharacterized protein</fullName>
    </submittedName>
</protein>
<dbReference type="EMBL" id="JBEWLZ010000010">
    <property type="protein sequence ID" value="MET1491189.1"/>
    <property type="molecule type" value="Genomic_DNA"/>
</dbReference>
<accession>A0ABV2CTF8</accession>
<reference evidence="1 2" key="1">
    <citation type="submission" date="2024-07" db="EMBL/GenBank/DDBJ databases">
        <title>Uliginosibacterium paludis KCTC:42655.</title>
        <authorList>
            <person name="Kim M.K."/>
        </authorList>
    </citation>
    <scope>NUCLEOTIDE SEQUENCE [LARGE SCALE GENOMIC DNA]</scope>
    <source>
        <strain evidence="1 2">KCTC 42655</strain>
    </source>
</reference>
<dbReference type="RefSeq" id="WP_345929754.1">
    <property type="nucleotide sequence ID" value="NZ_JBDIVF010000011.1"/>
</dbReference>
<evidence type="ECO:0000313" key="2">
    <source>
        <dbReference type="Proteomes" id="UP001548590"/>
    </source>
</evidence>
<gene>
    <name evidence="1" type="ORF">ABVT11_15225</name>
</gene>